<feature type="transmembrane region" description="Helical" evidence="10">
    <location>
        <begin position="452"/>
        <end position="474"/>
    </location>
</feature>
<sequence length="979" mass="103720">MDGVPVLAVLVAHLAAALLGPLAVRVMGRSAFYLLAVVPAASALWLATLDPAALTTSPRVHSIPWIPQFGITLTFRLDTLSWLLAMIATAVGALVLVYCARYFKNTEPGLGRFAGVLTAFAGAMVGLVLADDVMVMFVFWELTTIFSYLLIGHYAEKRASRRAAINALISTTAGGLAMFVGLLMLAERAGSMSLAAIVESPIWHGDDAYLVIALLLIAAGAVSKSALVPTHFWLPGAMAAPTPVSAYLHAAAMVKAGVYLVLRLDPAIAQVPYVGPVIVVLGAATMLLGGWRALRQVDIKLLLAYGTVSQLGFLMAVAGLATPDAVLAASAMLVAHAAFKAPLFMVVGIIDKKYGTRDMRVLSGVWRAAPIVSVIGLISAASMAAVPPLLGFVSKEAIFTALWYGGTAQRLLLVALVAGSVLTVAYSWRFLTGALGRAPGAPPVRAAAISPGFWLPPAVITLATLALPVLAHGLEVITARIADGVPGEHAGVHLAIVPHLGVPLLLSAVTLGLGVLVAVLARPVERFQRAVSPQRWAPGRAGVLLDAERGFRGLMRAVDSIAVLVTPLYQRGSLPFTLGTMLVVIIAMAAPILFWQNPLPDNFVPFMRPVEILLLVVAAIASIGAARARRRLRAVFLITVTGYVVALYFLLAGAPDVALTQVLAETMMTVVLVLALRRMPAYFSRRPLNLDRWLRWTIAIGTAAALCGVAVYAAAARQDDPLGRDLIEAAYTIGGGHNVVNVTLVDARVWDTFGEISVLLVVATGVASLIFVTQREQSIARVESVRPSRTIWNRRADTELPRNLLELDTRPEDVSGNRWRTWLSAGRTLAPQRRMVVLEVMTRLSFPLMMMFSVYLLMAGHNHPGGGFAGGLVAGIALTLRYIAGGRYELSEAAPVQAGLVLGVGMATAVAAAVLPVFFGGSVFSTATPVVHVPVLGELHFPSALLFDIGVYLVVIGVVLDILRSLGSQIDLHQEAETE</sequence>
<feature type="domain" description="Na+/H+ antiporter MnhB subunit-related protein" evidence="13">
    <location>
        <begin position="837"/>
        <end position="960"/>
    </location>
</feature>
<evidence type="ECO:0000259" key="13">
    <source>
        <dbReference type="Pfam" id="PF04039"/>
    </source>
</evidence>
<feature type="transmembrane region" description="Helical" evidence="10">
    <location>
        <begin position="371"/>
        <end position="391"/>
    </location>
</feature>
<evidence type="ECO:0000256" key="9">
    <source>
        <dbReference type="RuleBase" id="RU000320"/>
    </source>
</evidence>
<feature type="transmembrane region" description="Helical" evidence="10">
    <location>
        <begin position="836"/>
        <end position="858"/>
    </location>
</feature>
<keyword evidence="2" id="KW-0813">Transport</keyword>
<feature type="transmembrane region" description="Helical" evidence="10">
    <location>
        <begin position="82"/>
        <end position="103"/>
    </location>
</feature>
<feature type="transmembrane region" description="Helical" evidence="10">
    <location>
        <begin position="110"/>
        <end position="128"/>
    </location>
</feature>
<keyword evidence="3" id="KW-0050">Antiport</keyword>
<evidence type="ECO:0000256" key="2">
    <source>
        <dbReference type="ARBA" id="ARBA00022448"/>
    </source>
</evidence>
<feature type="transmembrane region" description="Helical" evidence="10">
    <location>
        <begin position="134"/>
        <end position="151"/>
    </location>
</feature>
<feature type="domain" description="NADH-Ubiquinone oxidoreductase (complex I) chain 5 N-terminal" evidence="12">
    <location>
        <begin position="67"/>
        <end position="113"/>
    </location>
</feature>
<organism evidence="16 17">
    <name type="scientific">Brachybacterium endophyticum</name>
    <dbReference type="NCBI Taxonomy" id="2182385"/>
    <lineage>
        <taxon>Bacteria</taxon>
        <taxon>Bacillati</taxon>
        <taxon>Actinomycetota</taxon>
        <taxon>Actinomycetes</taxon>
        <taxon>Micrococcales</taxon>
        <taxon>Dermabacteraceae</taxon>
        <taxon>Brachybacterium</taxon>
    </lineage>
</organism>
<proteinExistence type="predicted"/>
<evidence type="ECO:0000256" key="6">
    <source>
        <dbReference type="ARBA" id="ARBA00022989"/>
    </source>
</evidence>
<dbReference type="InterPro" id="IPR007182">
    <property type="entry name" value="MnhB"/>
</dbReference>
<evidence type="ECO:0000256" key="10">
    <source>
        <dbReference type="SAM" id="Phobius"/>
    </source>
</evidence>
<evidence type="ECO:0000256" key="4">
    <source>
        <dbReference type="ARBA" id="ARBA00022475"/>
    </source>
</evidence>
<dbReference type="InterPro" id="IPR050616">
    <property type="entry name" value="CPA3_Na-H_Antiporter_A"/>
</dbReference>
<comment type="subcellular location">
    <subcellularLocation>
        <location evidence="1">Cell membrane</location>
        <topology evidence="1">Multi-pass membrane protein</topology>
    </subcellularLocation>
    <subcellularLocation>
        <location evidence="9">Membrane</location>
        <topology evidence="9">Multi-pass membrane protein</topology>
    </subcellularLocation>
</comment>
<keyword evidence="5 9" id="KW-0812">Transmembrane</keyword>
<dbReference type="InterPro" id="IPR025383">
    <property type="entry name" value="MrpA_C/MbhD"/>
</dbReference>
<evidence type="ECO:0000256" key="8">
    <source>
        <dbReference type="ARBA" id="ARBA00023136"/>
    </source>
</evidence>
<gene>
    <name evidence="16" type="ORF">DEO23_06445</name>
</gene>
<dbReference type="AlphaFoldDB" id="A0A2U2RL35"/>
<evidence type="ECO:0000259" key="15">
    <source>
        <dbReference type="Pfam" id="PF20501"/>
    </source>
</evidence>
<dbReference type="Proteomes" id="UP000245590">
    <property type="component" value="Unassembled WGS sequence"/>
</dbReference>
<feature type="transmembrane region" description="Helical" evidence="10">
    <location>
        <begin position="274"/>
        <end position="294"/>
    </location>
</feature>
<dbReference type="NCBIfam" id="NF009284">
    <property type="entry name" value="PRK12644.1"/>
    <property type="match status" value="1"/>
</dbReference>
<feature type="transmembrane region" description="Helical" evidence="10">
    <location>
        <begin position="494"/>
        <end position="520"/>
    </location>
</feature>
<evidence type="ECO:0000256" key="5">
    <source>
        <dbReference type="ARBA" id="ARBA00022692"/>
    </source>
</evidence>
<feature type="transmembrane region" description="Helical" evidence="10">
    <location>
        <begin position="896"/>
        <end position="919"/>
    </location>
</feature>
<feature type="transmembrane region" description="Helical" evidence="10">
    <location>
        <begin position="301"/>
        <end position="321"/>
    </location>
</feature>
<evidence type="ECO:0000259" key="14">
    <source>
        <dbReference type="Pfam" id="PF13244"/>
    </source>
</evidence>
<evidence type="ECO:0000313" key="16">
    <source>
        <dbReference type="EMBL" id="PWH06589.1"/>
    </source>
</evidence>
<feature type="transmembrane region" description="Helical" evidence="10">
    <location>
        <begin position="6"/>
        <end position="24"/>
    </location>
</feature>
<evidence type="ECO:0000256" key="3">
    <source>
        <dbReference type="ARBA" id="ARBA00022449"/>
    </source>
</evidence>
<evidence type="ECO:0000256" key="7">
    <source>
        <dbReference type="ARBA" id="ARBA00023065"/>
    </source>
</evidence>
<dbReference type="GO" id="GO:0005886">
    <property type="term" value="C:plasma membrane"/>
    <property type="evidence" value="ECO:0007669"/>
    <property type="project" value="UniProtKB-SubCell"/>
</dbReference>
<feature type="transmembrane region" description="Helical" evidence="10">
    <location>
        <begin position="939"/>
        <end position="963"/>
    </location>
</feature>
<dbReference type="InterPro" id="IPR046806">
    <property type="entry name" value="MrpA_C/MbhE"/>
</dbReference>
<accession>A0A2U2RL35</accession>
<keyword evidence="4" id="KW-1003">Cell membrane</keyword>
<comment type="caution">
    <text evidence="16">The sequence shown here is derived from an EMBL/GenBank/DDBJ whole genome shotgun (WGS) entry which is preliminary data.</text>
</comment>
<feature type="domain" description="MrpA C-terminal/MbhD" evidence="14">
    <location>
        <begin position="617"/>
        <end position="680"/>
    </location>
</feature>
<dbReference type="Pfam" id="PF00662">
    <property type="entry name" value="Proton_antipo_N"/>
    <property type="match status" value="1"/>
</dbReference>
<evidence type="ECO:0000313" key="17">
    <source>
        <dbReference type="Proteomes" id="UP000245590"/>
    </source>
</evidence>
<dbReference type="PANTHER" id="PTHR43373:SF1">
    <property type="entry name" value="NA(+)_H(+) ANTIPORTER SUBUNIT A"/>
    <property type="match status" value="1"/>
</dbReference>
<keyword evidence="8 10" id="KW-0472">Membrane</keyword>
<keyword evidence="7" id="KW-0406">Ion transport</keyword>
<dbReference type="Pfam" id="PF04039">
    <property type="entry name" value="MnhB"/>
    <property type="match status" value="1"/>
</dbReference>
<dbReference type="PRINTS" id="PR01435">
    <property type="entry name" value="NPOXDRDTASE5"/>
</dbReference>
<reference evidence="16 17" key="1">
    <citation type="submission" date="2018-05" db="EMBL/GenBank/DDBJ databases">
        <title>Brachybacterium sp. M1HQ-2T, whole genome shotgun sequence.</title>
        <authorList>
            <person name="Tuo L."/>
        </authorList>
    </citation>
    <scope>NUCLEOTIDE SEQUENCE [LARGE SCALE GENOMIC DNA]</scope>
    <source>
        <strain evidence="16 17">M1HQ-2</strain>
    </source>
</reference>
<feature type="transmembrane region" description="Helical" evidence="10">
    <location>
        <begin position="574"/>
        <end position="594"/>
    </location>
</feature>
<dbReference type="Pfam" id="PF20501">
    <property type="entry name" value="MbhE"/>
    <property type="match status" value="1"/>
</dbReference>
<dbReference type="Pfam" id="PF13244">
    <property type="entry name" value="MbhD"/>
    <property type="match status" value="1"/>
</dbReference>
<dbReference type="InterPro" id="IPR001750">
    <property type="entry name" value="ND/Mrp_TM"/>
</dbReference>
<dbReference type="InterPro" id="IPR001516">
    <property type="entry name" value="Proton_antipo_N"/>
</dbReference>
<keyword evidence="17" id="KW-1185">Reference proteome</keyword>
<dbReference type="Pfam" id="PF00361">
    <property type="entry name" value="Proton_antipo_M"/>
    <property type="match status" value="1"/>
</dbReference>
<feature type="transmembrane region" description="Helical" evidence="10">
    <location>
        <begin position="632"/>
        <end position="651"/>
    </location>
</feature>
<dbReference type="GO" id="GO:0015297">
    <property type="term" value="F:antiporter activity"/>
    <property type="evidence" value="ECO:0007669"/>
    <property type="project" value="UniProtKB-KW"/>
</dbReference>
<feature type="transmembrane region" description="Helical" evidence="10">
    <location>
        <begin position="657"/>
        <end position="676"/>
    </location>
</feature>
<feature type="domain" description="NADH:quinone oxidoreductase/Mrp antiporter transmembrane" evidence="11">
    <location>
        <begin position="130"/>
        <end position="422"/>
    </location>
</feature>
<protein>
    <submittedName>
        <fullName evidence="16">Na+/H+ antiporter subunit A</fullName>
    </submittedName>
</protein>
<evidence type="ECO:0000256" key="1">
    <source>
        <dbReference type="ARBA" id="ARBA00004651"/>
    </source>
</evidence>
<evidence type="ECO:0000259" key="11">
    <source>
        <dbReference type="Pfam" id="PF00361"/>
    </source>
</evidence>
<dbReference type="OrthoDB" id="9811798at2"/>
<keyword evidence="6 10" id="KW-1133">Transmembrane helix</keyword>
<evidence type="ECO:0000259" key="12">
    <source>
        <dbReference type="Pfam" id="PF00662"/>
    </source>
</evidence>
<feature type="transmembrane region" description="Helical" evidence="10">
    <location>
        <begin position="696"/>
        <end position="715"/>
    </location>
</feature>
<feature type="transmembrane region" description="Helical" evidence="10">
    <location>
        <begin position="864"/>
        <end position="884"/>
    </location>
</feature>
<feature type="domain" description="MrpA C-terminal/MbhE" evidence="15">
    <location>
        <begin position="697"/>
        <end position="770"/>
    </location>
</feature>
<feature type="transmembrane region" description="Helical" evidence="10">
    <location>
        <begin position="327"/>
        <end position="350"/>
    </location>
</feature>
<feature type="transmembrane region" description="Helical" evidence="10">
    <location>
        <begin position="208"/>
        <end position="234"/>
    </location>
</feature>
<feature type="transmembrane region" description="Helical" evidence="10">
    <location>
        <begin position="31"/>
        <end position="49"/>
    </location>
</feature>
<feature type="transmembrane region" description="Helical" evidence="10">
    <location>
        <begin position="753"/>
        <end position="772"/>
    </location>
</feature>
<dbReference type="GO" id="GO:0006811">
    <property type="term" value="P:monoatomic ion transport"/>
    <property type="evidence" value="ECO:0007669"/>
    <property type="project" value="UniProtKB-KW"/>
</dbReference>
<feature type="transmembrane region" description="Helical" evidence="10">
    <location>
        <begin position="163"/>
        <end position="186"/>
    </location>
</feature>
<feature type="transmembrane region" description="Helical" evidence="10">
    <location>
        <begin position="411"/>
        <end position="431"/>
    </location>
</feature>
<dbReference type="PANTHER" id="PTHR43373">
    <property type="entry name" value="NA(+)/H(+) ANTIPORTER SUBUNIT"/>
    <property type="match status" value="1"/>
</dbReference>
<dbReference type="EMBL" id="QFKX01000002">
    <property type="protein sequence ID" value="PWH06589.1"/>
    <property type="molecule type" value="Genomic_DNA"/>
</dbReference>
<feature type="transmembrane region" description="Helical" evidence="10">
    <location>
        <begin position="606"/>
        <end position="625"/>
    </location>
</feature>
<dbReference type="PRINTS" id="PR01434">
    <property type="entry name" value="NADHDHGNASE5"/>
</dbReference>
<name>A0A2U2RL35_9MICO</name>